<evidence type="ECO:0000256" key="2">
    <source>
        <dbReference type="ARBA" id="ARBA00022487"/>
    </source>
</evidence>
<dbReference type="PROSITE" id="PS00122">
    <property type="entry name" value="CARBOXYLESTERASE_B_1"/>
    <property type="match status" value="1"/>
</dbReference>
<comment type="similarity">
    <text evidence="1 4">Belongs to the type-B carboxylesterase/lipase family.</text>
</comment>
<dbReference type="GO" id="GO:0052689">
    <property type="term" value="F:carboxylic ester hydrolase activity"/>
    <property type="evidence" value="ECO:0007669"/>
    <property type="project" value="UniProtKB-KW"/>
</dbReference>
<dbReference type="SUPFAM" id="SSF53474">
    <property type="entry name" value="alpha/beta-Hydrolases"/>
    <property type="match status" value="1"/>
</dbReference>
<evidence type="ECO:0000256" key="3">
    <source>
        <dbReference type="ARBA" id="ARBA00022801"/>
    </source>
</evidence>
<reference evidence="6" key="1">
    <citation type="submission" date="2023-10" db="EMBL/GenBank/DDBJ databases">
        <title>Genome assembly of Pristionchus species.</title>
        <authorList>
            <person name="Yoshida K."/>
            <person name="Sommer R.J."/>
        </authorList>
    </citation>
    <scope>NUCLEOTIDE SEQUENCE</scope>
    <source>
        <strain evidence="6">RS0144</strain>
    </source>
</reference>
<keyword evidence="7" id="KW-1185">Reference proteome</keyword>
<evidence type="ECO:0000256" key="4">
    <source>
        <dbReference type="RuleBase" id="RU361235"/>
    </source>
</evidence>
<dbReference type="InterPro" id="IPR019826">
    <property type="entry name" value="Carboxylesterase_B_AS"/>
</dbReference>
<dbReference type="PANTHER" id="PTHR44590">
    <property type="entry name" value="CARBOXYLIC ESTER HYDROLASE-RELATED"/>
    <property type="match status" value="1"/>
</dbReference>
<dbReference type="EC" id="3.1.1.-" evidence="4"/>
<dbReference type="Proteomes" id="UP001432027">
    <property type="component" value="Unassembled WGS sequence"/>
</dbReference>
<evidence type="ECO:0000259" key="5">
    <source>
        <dbReference type="Pfam" id="PF00135"/>
    </source>
</evidence>
<keyword evidence="3 4" id="KW-0378">Hydrolase</keyword>
<organism evidence="6 7">
    <name type="scientific">Pristionchus entomophagus</name>
    <dbReference type="NCBI Taxonomy" id="358040"/>
    <lineage>
        <taxon>Eukaryota</taxon>
        <taxon>Metazoa</taxon>
        <taxon>Ecdysozoa</taxon>
        <taxon>Nematoda</taxon>
        <taxon>Chromadorea</taxon>
        <taxon>Rhabditida</taxon>
        <taxon>Rhabditina</taxon>
        <taxon>Diplogasteromorpha</taxon>
        <taxon>Diplogasteroidea</taxon>
        <taxon>Neodiplogasteridae</taxon>
        <taxon>Pristionchus</taxon>
    </lineage>
</organism>
<gene>
    <name evidence="6" type="ORF">PENTCL1PPCAC_16861</name>
</gene>
<dbReference type="Pfam" id="PF00135">
    <property type="entry name" value="COesterase"/>
    <property type="match status" value="1"/>
</dbReference>
<dbReference type="InterPro" id="IPR002018">
    <property type="entry name" value="CarbesteraseB"/>
</dbReference>
<evidence type="ECO:0000313" key="6">
    <source>
        <dbReference type="EMBL" id="GMS94686.1"/>
    </source>
</evidence>
<name>A0AAV5TK35_9BILA</name>
<sequence length="551" mass="62155">YKLLKFPIISSLHNQFTTATMPSKKQFPNSRVVQTVHGKVQGRRLIFEGERQVDAFQGIPFADPPLGELRFKKPQPPTRWNGVRETKEFSARAIQPPKFKRDYEMNGVPSEDSLYLNVFTPCWKPQAAGFPVMLFIHGGGFECGETKTYGDINICENIVTNGVVFVTIQYRVGYLGFFTTGDRVCPGNLGLWDQTEALKWVQSNIAAFGGDKNNVTVLGQSAGGASADFLHLSPHSTGLFHKVICMAGNAECRWSSNQYMPAQCRIKARKLGINFSNSEELISQLRIIPAEQLGANILKPEKEPDVDFETIPYIDGDFFPESLDKLRAKAKPKPMMTGVTREEGLFMMLFQKMDRKCADRIVSAASQTAVDKQQLARALYNRFDGMEEGSETMGRAIANLSSDYYFNAGTLELCRKTVENQKEPVYLYTFEHWNPEVMGIFLGMIPLEDVTHACELFYLFKNSFLGATLPEITKTEQKVIDWFTSAFTNFAKFGDPNGVTDGSELPSHWEPLSRENYSKNYVFGTDNCGMRDHFFSGRTAEFVRIVNEHRS</sequence>
<evidence type="ECO:0000256" key="1">
    <source>
        <dbReference type="ARBA" id="ARBA00005964"/>
    </source>
</evidence>
<dbReference type="EMBL" id="BTSX01000004">
    <property type="protein sequence ID" value="GMS94686.1"/>
    <property type="molecule type" value="Genomic_DNA"/>
</dbReference>
<proteinExistence type="inferred from homology"/>
<comment type="caution">
    <text evidence="6">The sequence shown here is derived from an EMBL/GenBank/DDBJ whole genome shotgun (WGS) entry which is preliminary data.</text>
</comment>
<dbReference type="Gene3D" id="3.40.50.1820">
    <property type="entry name" value="alpha/beta hydrolase"/>
    <property type="match status" value="1"/>
</dbReference>
<evidence type="ECO:0000313" key="7">
    <source>
        <dbReference type="Proteomes" id="UP001432027"/>
    </source>
</evidence>
<dbReference type="InterPro" id="IPR029058">
    <property type="entry name" value="AB_hydrolase_fold"/>
</dbReference>
<protein>
    <recommendedName>
        <fullName evidence="4">Carboxylic ester hydrolase</fullName>
        <ecNumber evidence="4">3.1.1.-</ecNumber>
    </recommendedName>
</protein>
<dbReference type="AlphaFoldDB" id="A0AAV5TK35"/>
<feature type="non-terminal residue" evidence="6">
    <location>
        <position position="551"/>
    </location>
</feature>
<feature type="non-terminal residue" evidence="6">
    <location>
        <position position="1"/>
    </location>
</feature>
<feature type="domain" description="Carboxylesterase type B" evidence="5">
    <location>
        <begin position="30"/>
        <end position="534"/>
    </location>
</feature>
<keyword evidence="2" id="KW-0719">Serine esterase</keyword>
<accession>A0AAV5TK35</accession>
<dbReference type="PANTHER" id="PTHR44590:SF3">
    <property type="entry name" value="CARBOXYLESTERASE TYPE B DOMAIN-CONTAINING PROTEIN"/>
    <property type="match status" value="1"/>
</dbReference>